<evidence type="ECO:0000313" key="6">
    <source>
        <dbReference type="EMBL" id="AWN21969.1"/>
    </source>
</evidence>
<evidence type="ECO:0000259" key="5">
    <source>
        <dbReference type="PROSITE" id="PS50931"/>
    </source>
</evidence>
<dbReference type="FunFam" id="1.10.10.10:FF:000001">
    <property type="entry name" value="LysR family transcriptional regulator"/>
    <property type="match status" value="1"/>
</dbReference>
<dbReference type="OrthoDB" id="1677645at2"/>
<dbReference type="InterPro" id="IPR036388">
    <property type="entry name" value="WH-like_DNA-bd_sf"/>
</dbReference>
<sequence>MTDFTLAQVRVLLAVVKTGSFTAAAIETNLTQSGVSHAIRGLEEALGVRLFERHGRGAQLTDAGLRALPIARHLLDEAQRLPLEAQAASALSGRVVIASFPSLAQALLPRVLAQLRAEAPQLELQVRDDFLERYAVEAAVLRGDADIGLTQLPAHPRLLARPLLTDPFELLWPAAWPLSWSSALQSPSAQWRSAALWKQPYLHLGPDADDFVLRGLRRVNLPVRPQLSLLSENVIVAMVAQGLGYAVLPQLALDERARGPLPPAVLRGPLPFALVRTLGSVTRPGELSPAGRAVLGMVWAAG</sequence>
<evidence type="ECO:0000256" key="1">
    <source>
        <dbReference type="ARBA" id="ARBA00009437"/>
    </source>
</evidence>
<comment type="similarity">
    <text evidence="1">Belongs to the LysR transcriptional regulatory family.</text>
</comment>
<dbReference type="InterPro" id="IPR000847">
    <property type="entry name" value="LysR_HTH_N"/>
</dbReference>
<dbReference type="RefSeq" id="WP_109824633.1">
    <property type="nucleotide sequence ID" value="NZ_CP029494.1"/>
</dbReference>
<evidence type="ECO:0000256" key="3">
    <source>
        <dbReference type="ARBA" id="ARBA00023125"/>
    </source>
</evidence>
<keyword evidence="7" id="KW-1185">Reference proteome</keyword>
<name>A0A2Z3JGC3_9DEIO</name>
<proteinExistence type="inferred from homology"/>
<keyword evidence="2" id="KW-0805">Transcription regulation</keyword>
<dbReference type="GO" id="GO:0005829">
    <property type="term" value="C:cytosol"/>
    <property type="evidence" value="ECO:0007669"/>
    <property type="project" value="TreeGrafter"/>
</dbReference>
<feature type="domain" description="HTH lysR-type" evidence="5">
    <location>
        <begin position="4"/>
        <end position="61"/>
    </location>
</feature>
<evidence type="ECO:0000256" key="2">
    <source>
        <dbReference type="ARBA" id="ARBA00023015"/>
    </source>
</evidence>
<dbReference type="KEGG" id="dez:DKM44_00890"/>
<evidence type="ECO:0000313" key="7">
    <source>
        <dbReference type="Proteomes" id="UP000245368"/>
    </source>
</evidence>
<dbReference type="InterPro" id="IPR036390">
    <property type="entry name" value="WH_DNA-bd_sf"/>
</dbReference>
<dbReference type="SUPFAM" id="SSF53850">
    <property type="entry name" value="Periplasmic binding protein-like II"/>
    <property type="match status" value="1"/>
</dbReference>
<dbReference type="AlphaFoldDB" id="A0A2Z3JGC3"/>
<dbReference type="Gene3D" id="3.40.190.10">
    <property type="entry name" value="Periplasmic binding protein-like II"/>
    <property type="match status" value="2"/>
</dbReference>
<reference evidence="6 7" key="1">
    <citation type="submission" date="2018-05" db="EMBL/GenBank/DDBJ databases">
        <title>Complete Genome Sequence of Deinococcus sp. strain 17bor-2.</title>
        <authorList>
            <person name="Srinivasan S."/>
        </authorList>
    </citation>
    <scope>NUCLEOTIDE SEQUENCE [LARGE SCALE GENOMIC DNA]</scope>
    <source>
        <strain evidence="6 7">17bor-2</strain>
    </source>
</reference>
<dbReference type="PROSITE" id="PS50931">
    <property type="entry name" value="HTH_LYSR"/>
    <property type="match status" value="1"/>
</dbReference>
<dbReference type="GO" id="GO:0003700">
    <property type="term" value="F:DNA-binding transcription factor activity"/>
    <property type="evidence" value="ECO:0007669"/>
    <property type="project" value="InterPro"/>
</dbReference>
<keyword evidence="4" id="KW-0804">Transcription</keyword>
<dbReference type="GO" id="GO:0003677">
    <property type="term" value="F:DNA binding"/>
    <property type="evidence" value="ECO:0007669"/>
    <property type="project" value="UniProtKB-KW"/>
</dbReference>
<dbReference type="Proteomes" id="UP000245368">
    <property type="component" value="Chromosome"/>
</dbReference>
<accession>A0A2Z3JGC3</accession>
<evidence type="ECO:0000256" key="4">
    <source>
        <dbReference type="ARBA" id="ARBA00023163"/>
    </source>
</evidence>
<protein>
    <recommendedName>
        <fullName evidence="5">HTH lysR-type domain-containing protein</fullName>
    </recommendedName>
</protein>
<dbReference type="Gene3D" id="1.10.10.10">
    <property type="entry name" value="Winged helix-like DNA-binding domain superfamily/Winged helix DNA-binding domain"/>
    <property type="match status" value="1"/>
</dbReference>
<dbReference type="EMBL" id="CP029494">
    <property type="protein sequence ID" value="AWN21969.1"/>
    <property type="molecule type" value="Genomic_DNA"/>
</dbReference>
<dbReference type="Pfam" id="PF00126">
    <property type="entry name" value="HTH_1"/>
    <property type="match status" value="1"/>
</dbReference>
<dbReference type="SUPFAM" id="SSF46785">
    <property type="entry name" value="Winged helix' DNA-binding domain"/>
    <property type="match status" value="1"/>
</dbReference>
<dbReference type="Pfam" id="PF03466">
    <property type="entry name" value="LysR_substrate"/>
    <property type="match status" value="1"/>
</dbReference>
<gene>
    <name evidence="6" type="ORF">DKM44_00890</name>
</gene>
<dbReference type="InterPro" id="IPR005119">
    <property type="entry name" value="LysR_subst-bd"/>
</dbReference>
<organism evidence="6 7">
    <name type="scientific">Deinococcus irradiatisoli</name>
    <dbReference type="NCBI Taxonomy" id="2202254"/>
    <lineage>
        <taxon>Bacteria</taxon>
        <taxon>Thermotogati</taxon>
        <taxon>Deinococcota</taxon>
        <taxon>Deinococci</taxon>
        <taxon>Deinococcales</taxon>
        <taxon>Deinococcaceae</taxon>
        <taxon>Deinococcus</taxon>
    </lineage>
</organism>
<dbReference type="InterPro" id="IPR050950">
    <property type="entry name" value="HTH-type_LysR_regulators"/>
</dbReference>
<dbReference type="PANTHER" id="PTHR30419">
    <property type="entry name" value="HTH-TYPE TRANSCRIPTIONAL REGULATOR YBHD"/>
    <property type="match status" value="1"/>
</dbReference>
<dbReference type="PRINTS" id="PR00039">
    <property type="entry name" value="HTHLYSR"/>
</dbReference>
<keyword evidence="3" id="KW-0238">DNA-binding</keyword>